<evidence type="ECO:0000256" key="1">
    <source>
        <dbReference type="ARBA" id="ARBA00004496"/>
    </source>
</evidence>
<evidence type="ECO:0000256" key="5">
    <source>
        <dbReference type="ARBA" id="ARBA00022694"/>
    </source>
</evidence>
<keyword evidence="4" id="KW-0963">Cytoplasm</keyword>
<keyword evidence="5" id="KW-0819">tRNA processing</keyword>
<dbReference type="PANTHER" id="PTHR33540">
    <property type="entry name" value="TRNA THREONYLCARBAMOYLADENOSINE BIOSYNTHESIS PROTEIN TSAE"/>
    <property type="match status" value="1"/>
</dbReference>
<evidence type="ECO:0000256" key="9">
    <source>
        <dbReference type="ARBA" id="ARBA00022842"/>
    </source>
</evidence>
<proteinExistence type="inferred from homology"/>
<dbReference type="GO" id="GO:0005737">
    <property type="term" value="C:cytoplasm"/>
    <property type="evidence" value="ECO:0007669"/>
    <property type="project" value="UniProtKB-SubCell"/>
</dbReference>
<evidence type="ECO:0000256" key="6">
    <source>
        <dbReference type="ARBA" id="ARBA00022723"/>
    </source>
</evidence>
<keyword evidence="7" id="KW-0547">Nucleotide-binding</keyword>
<dbReference type="GO" id="GO:0002949">
    <property type="term" value="P:tRNA threonylcarbamoyladenosine modification"/>
    <property type="evidence" value="ECO:0007669"/>
    <property type="project" value="InterPro"/>
</dbReference>
<dbReference type="Gene3D" id="3.40.50.300">
    <property type="entry name" value="P-loop containing nucleotide triphosphate hydrolases"/>
    <property type="match status" value="1"/>
</dbReference>
<dbReference type="Pfam" id="PF02367">
    <property type="entry name" value="TsaE"/>
    <property type="match status" value="1"/>
</dbReference>
<evidence type="ECO:0000256" key="4">
    <source>
        <dbReference type="ARBA" id="ARBA00022490"/>
    </source>
</evidence>
<dbReference type="GO" id="GO:0046872">
    <property type="term" value="F:metal ion binding"/>
    <property type="evidence" value="ECO:0007669"/>
    <property type="project" value="UniProtKB-KW"/>
</dbReference>
<dbReference type="GO" id="GO:0016740">
    <property type="term" value="F:transferase activity"/>
    <property type="evidence" value="ECO:0007669"/>
    <property type="project" value="UniProtKB-KW"/>
</dbReference>
<dbReference type="InterPro" id="IPR027417">
    <property type="entry name" value="P-loop_NTPase"/>
</dbReference>
<sequence>MSFVRTKCSDETVQLGERLGRLLAPGDFIALTGELGAGKTQFAKGIARGLEVDPETPVTSPTYTILNIYAGRLPLYHFDLYRLEGAHDVDALGFEEYFSGDGACVVEWAERLDGEMPDDVLTVTLSHEGDEERSVSFEGSGPRSQAIVRALSAGERD</sequence>
<evidence type="ECO:0000256" key="7">
    <source>
        <dbReference type="ARBA" id="ARBA00022741"/>
    </source>
</evidence>
<dbReference type="SUPFAM" id="SSF52540">
    <property type="entry name" value="P-loop containing nucleoside triphosphate hydrolases"/>
    <property type="match status" value="1"/>
</dbReference>
<dbReference type="InterPro" id="IPR003442">
    <property type="entry name" value="T6A_TsaE"/>
</dbReference>
<dbReference type="NCBIfam" id="TIGR00150">
    <property type="entry name" value="T6A_YjeE"/>
    <property type="match status" value="1"/>
</dbReference>
<reference evidence="11 12" key="1">
    <citation type="submission" date="2019-04" db="EMBL/GenBank/DDBJ databases">
        <title>Geobacter oryzae sp. nov., ferric-reducing bacteria isolated from paddy soil.</title>
        <authorList>
            <person name="Xu Z."/>
            <person name="Masuda Y."/>
            <person name="Itoh H."/>
            <person name="Senoo K."/>
        </authorList>
    </citation>
    <scope>NUCLEOTIDE SEQUENCE [LARGE SCALE GENOMIC DNA]</scope>
    <source>
        <strain evidence="11 12">Red111</strain>
    </source>
</reference>
<comment type="similarity">
    <text evidence="2">Belongs to the TsaE family.</text>
</comment>
<comment type="caution">
    <text evidence="11">The sequence shown here is derived from an EMBL/GenBank/DDBJ whole genome shotgun (WGS) entry which is preliminary data.</text>
</comment>
<keyword evidence="8" id="KW-0067">ATP-binding</keyword>
<evidence type="ECO:0000256" key="3">
    <source>
        <dbReference type="ARBA" id="ARBA00019010"/>
    </source>
</evidence>
<evidence type="ECO:0000256" key="8">
    <source>
        <dbReference type="ARBA" id="ARBA00022840"/>
    </source>
</evidence>
<name>A0A4S1CBY2_9BACT</name>
<organism evidence="11 12">
    <name type="scientific">Geomonas terrae</name>
    <dbReference type="NCBI Taxonomy" id="2562681"/>
    <lineage>
        <taxon>Bacteria</taxon>
        <taxon>Pseudomonadati</taxon>
        <taxon>Thermodesulfobacteriota</taxon>
        <taxon>Desulfuromonadia</taxon>
        <taxon>Geobacterales</taxon>
        <taxon>Geobacteraceae</taxon>
        <taxon>Geomonas</taxon>
    </lineage>
</organism>
<dbReference type="EMBL" id="SRSC01000004">
    <property type="protein sequence ID" value="TGU70879.1"/>
    <property type="molecule type" value="Genomic_DNA"/>
</dbReference>
<dbReference type="GO" id="GO:0005524">
    <property type="term" value="F:ATP binding"/>
    <property type="evidence" value="ECO:0007669"/>
    <property type="project" value="UniProtKB-KW"/>
</dbReference>
<comment type="subcellular location">
    <subcellularLocation>
        <location evidence="1">Cytoplasm</location>
    </subcellularLocation>
</comment>
<keyword evidence="9" id="KW-0460">Magnesium</keyword>
<evidence type="ECO:0000256" key="10">
    <source>
        <dbReference type="ARBA" id="ARBA00032441"/>
    </source>
</evidence>
<evidence type="ECO:0000313" key="11">
    <source>
        <dbReference type="EMBL" id="TGU70879.1"/>
    </source>
</evidence>
<evidence type="ECO:0000256" key="2">
    <source>
        <dbReference type="ARBA" id="ARBA00007599"/>
    </source>
</evidence>
<dbReference type="PANTHER" id="PTHR33540:SF2">
    <property type="entry name" value="TRNA THREONYLCARBAMOYLADENOSINE BIOSYNTHESIS PROTEIN TSAE"/>
    <property type="match status" value="1"/>
</dbReference>
<keyword evidence="11" id="KW-0808">Transferase</keyword>
<keyword evidence="12" id="KW-1185">Reference proteome</keyword>
<gene>
    <name evidence="11" type="primary">tsaE</name>
    <name evidence="11" type="ORF">E4633_17990</name>
</gene>
<keyword evidence="6" id="KW-0479">Metal-binding</keyword>
<dbReference type="RefSeq" id="WP_135872294.1">
    <property type="nucleotide sequence ID" value="NZ_SRSC01000004.1"/>
</dbReference>
<accession>A0A4S1CBY2</accession>
<dbReference type="AlphaFoldDB" id="A0A4S1CBY2"/>
<dbReference type="Proteomes" id="UP000306416">
    <property type="component" value="Unassembled WGS sequence"/>
</dbReference>
<protein>
    <recommendedName>
        <fullName evidence="3">tRNA threonylcarbamoyladenosine biosynthesis protein TsaE</fullName>
    </recommendedName>
    <alternativeName>
        <fullName evidence="10">t(6)A37 threonylcarbamoyladenosine biosynthesis protein TsaE</fullName>
    </alternativeName>
</protein>
<evidence type="ECO:0000313" key="12">
    <source>
        <dbReference type="Proteomes" id="UP000306416"/>
    </source>
</evidence>